<dbReference type="Proteomes" id="UP000000517">
    <property type="component" value="Chromosome"/>
</dbReference>
<feature type="transmembrane region" description="Helical" evidence="5">
    <location>
        <begin position="250"/>
        <end position="270"/>
    </location>
</feature>
<feature type="transmembrane region" description="Helical" evidence="5">
    <location>
        <begin position="322"/>
        <end position="343"/>
    </location>
</feature>
<feature type="transmembrane region" description="Helical" evidence="5">
    <location>
        <begin position="86"/>
        <end position="110"/>
    </location>
</feature>
<dbReference type="AlphaFoldDB" id="C9RPC7"/>
<dbReference type="PATRIC" id="fig|59374.8.peg.1382"/>
<feature type="transmembrane region" description="Helical" evidence="5">
    <location>
        <begin position="380"/>
        <end position="402"/>
    </location>
</feature>
<sequence length="485" mass="54651">MPKSVKKNFAYNLLLTLSKYLFPLITYPYVSRVLGVSNIGICNFVDSLIDYFVLFSTLGVGSFGVREIARCKSNLERRNKTFSSLMAINFVGTIIAVVVLVLCTLYVPSLQVYRDFLWIGLVKLFFSLFLIEWLFEGLQEFKYITLRTIAVRFLYVVGVFAFIRSPDDAIIYYALTVGSVFVNALWNWNYSKKFRTFSLSQVSFRIFILPVLVFGYYRMLTYMYTSFNMVFLGFCSGDKEVGYFATATKMYSILMGVFTAFTNVMVPKVSELLSDGNREKIQKIADDTFNILTIVSLPIIIACLFCADEIIFIIAGNGYEGAILPFKIVIFLLLIIGMEQIVIQQFLMASTSNKSIFIVSSVGAVIGILGNIVLTTRLGAVGSAMSWGLSELSVLVVGMYLVKKILGLVFDAKILLKNIGWALCYLPVPIVFSCYLEVPYGLRIAVEGLLMACIFALINLKFNKNELVVTELRKMMQKIHFGKSR</sequence>
<keyword evidence="3 5" id="KW-1133">Transmembrane helix</keyword>
<comment type="subcellular location">
    <subcellularLocation>
        <location evidence="1">Membrane</location>
        <topology evidence="1">Multi-pass membrane protein</topology>
    </subcellularLocation>
</comment>
<feature type="transmembrane region" description="Helical" evidence="5">
    <location>
        <begin position="144"/>
        <end position="163"/>
    </location>
</feature>
<evidence type="ECO:0000313" key="7">
    <source>
        <dbReference type="EMBL" id="ADL24665.1"/>
    </source>
</evidence>
<evidence type="ECO:0000256" key="5">
    <source>
        <dbReference type="SAM" id="Phobius"/>
    </source>
</evidence>
<feature type="transmembrane region" description="Helical" evidence="5">
    <location>
        <begin position="355"/>
        <end position="374"/>
    </location>
</feature>
<dbReference type="PANTHER" id="PTHR43424:SF1">
    <property type="entry name" value="LOCUS PUTATIVE PROTEIN 1-RELATED"/>
    <property type="match status" value="1"/>
</dbReference>
<feature type="transmembrane region" description="Helical" evidence="5">
    <location>
        <begin position="202"/>
        <end position="219"/>
    </location>
</feature>
<feature type="transmembrane region" description="Helical" evidence="5">
    <location>
        <begin position="291"/>
        <end position="316"/>
    </location>
</feature>
<evidence type="ECO:0000256" key="3">
    <source>
        <dbReference type="ARBA" id="ARBA00022989"/>
    </source>
</evidence>
<feature type="transmembrane region" description="Helical" evidence="5">
    <location>
        <begin position="438"/>
        <end position="458"/>
    </location>
</feature>
<dbReference type="OrthoDB" id="9815702at2"/>
<feature type="transmembrane region" description="Helical" evidence="5">
    <location>
        <begin position="48"/>
        <end position="65"/>
    </location>
</feature>
<feature type="transmembrane region" description="Helical" evidence="5">
    <location>
        <begin position="116"/>
        <end position="135"/>
    </location>
</feature>
<dbReference type="InterPro" id="IPR052556">
    <property type="entry name" value="PolySynth_Transporter"/>
</dbReference>
<dbReference type="KEGG" id="fsc:FSU_1432"/>
<dbReference type="STRING" id="59374.FSU_1432"/>
<accession>C9RPC7</accession>
<feature type="transmembrane region" description="Helical" evidence="5">
    <location>
        <begin position="414"/>
        <end position="432"/>
    </location>
</feature>
<keyword evidence="9" id="KW-1185">Reference proteome</keyword>
<protein>
    <submittedName>
        <fullName evidence="6">Polysaccharide biosynthesis protein</fullName>
    </submittedName>
    <submittedName>
        <fullName evidence="7">Putative lipopolysaccharide/O-antigen transporter</fullName>
    </submittedName>
</protein>
<evidence type="ECO:0000256" key="1">
    <source>
        <dbReference type="ARBA" id="ARBA00004141"/>
    </source>
</evidence>
<evidence type="ECO:0000256" key="2">
    <source>
        <dbReference type="ARBA" id="ARBA00022692"/>
    </source>
</evidence>
<dbReference type="Proteomes" id="UP000001497">
    <property type="component" value="Chromosome"/>
</dbReference>
<gene>
    <name evidence="6" type="ordered locus">Fisuc_0986</name>
    <name evidence="7" type="ordered locus">FSU_1432</name>
</gene>
<dbReference type="RefSeq" id="WP_014545724.1">
    <property type="nucleotide sequence ID" value="NC_013410.1"/>
</dbReference>
<proteinExistence type="predicted"/>
<dbReference type="EMBL" id="CP001792">
    <property type="protein sequence ID" value="ACX74591.1"/>
    <property type="molecule type" value="Genomic_DNA"/>
</dbReference>
<evidence type="ECO:0000313" key="9">
    <source>
        <dbReference type="Proteomes" id="UP000001497"/>
    </source>
</evidence>
<evidence type="ECO:0000313" key="6">
    <source>
        <dbReference type="EMBL" id="ACX74591.1"/>
    </source>
</evidence>
<keyword evidence="2 5" id="KW-0812">Transmembrane</keyword>
<evidence type="ECO:0000256" key="4">
    <source>
        <dbReference type="ARBA" id="ARBA00023136"/>
    </source>
</evidence>
<dbReference type="CDD" id="cd13128">
    <property type="entry name" value="MATE_Wzx_like"/>
    <property type="match status" value="1"/>
</dbReference>
<dbReference type="EMBL" id="CP002158">
    <property type="protein sequence ID" value="ADL24665.1"/>
    <property type="molecule type" value="Genomic_DNA"/>
</dbReference>
<dbReference type="InterPro" id="IPR002797">
    <property type="entry name" value="Polysacc_synth"/>
</dbReference>
<keyword evidence="4 5" id="KW-0472">Membrane</keyword>
<feature type="transmembrane region" description="Helical" evidence="5">
    <location>
        <begin position="169"/>
        <end position="190"/>
    </location>
</feature>
<evidence type="ECO:0000313" key="8">
    <source>
        <dbReference type="Proteomes" id="UP000000517"/>
    </source>
</evidence>
<name>C9RPC7_FIBSS</name>
<dbReference type="Pfam" id="PF01943">
    <property type="entry name" value="Polysacc_synt"/>
    <property type="match status" value="1"/>
</dbReference>
<dbReference type="PANTHER" id="PTHR43424">
    <property type="entry name" value="LOCUS PUTATIVE PROTEIN 1-RELATED"/>
    <property type="match status" value="1"/>
</dbReference>
<dbReference type="eggNOG" id="COG2244">
    <property type="taxonomic scope" value="Bacteria"/>
</dbReference>
<organism evidence="7 8">
    <name type="scientific">Fibrobacter succinogenes (strain ATCC 19169 / S85)</name>
    <dbReference type="NCBI Taxonomy" id="59374"/>
    <lineage>
        <taxon>Bacteria</taxon>
        <taxon>Pseudomonadati</taxon>
        <taxon>Fibrobacterota</taxon>
        <taxon>Fibrobacteria</taxon>
        <taxon>Fibrobacterales</taxon>
        <taxon>Fibrobacteraceae</taxon>
        <taxon>Fibrobacter</taxon>
    </lineage>
</organism>
<reference evidence="7" key="3">
    <citation type="submission" date="2010-08" db="EMBL/GenBank/DDBJ databases">
        <authorList>
            <person name="Durkin A.S."/>
            <person name="Nelson K.E."/>
            <person name="Morrison M."/>
            <person name="Forsberg C.W."/>
            <person name="Wilson D.B."/>
            <person name="Russell J.B."/>
            <person name="Cann I.K.O."/>
            <person name="Mackie R.I."/>
            <person name="White B.A."/>
        </authorList>
    </citation>
    <scope>NUCLEOTIDE SEQUENCE</scope>
    <source>
        <strain evidence="7">S85</strain>
    </source>
</reference>
<feature type="transmembrane region" description="Helical" evidence="5">
    <location>
        <begin position="9"/>
        <end position="28"/>
    </location>
</feature>
<reference evidence="6 9" key="1">
    <citation type="submission" date="2009-10" db="EMBL/GenBank/DDBJ databases">
        <title>Complete sequence of Fibrobacter succinogenes subsp. succinogenes S85.</title>
        <authorList>
            <consortium name="US DOE Joint Genome Institute"/>
            <person name="Lucas S."/>
            <person name="Copeland A."/>
            <person name="Lapidus A."/>
            <person name="Glavina del Rio T."/>
            <person name="Tice H."/>
            <person name="Bruce D."/>
            <person name="Goodwin L."/>
            <person name="Pitluck S."/>
            <person name="Chertkov O."/>
            <person name="Detter J.C."/>
            <person name="Han C."/>
            <person name="Tapia R."/>
            <person name="Larimer F."/>
            <person name="Land M."/>
            <person name="Hauser L."/>
            <person name="Kyrpides N."/>
            <person name="Mikhailova N."/>
            <person name="Weimer P.J."/>
            <person name="Stevenson D.M."/>
            <person name="Boyum J."/>
            <person name="Brumm P.I."/>
            <person name="Mead D."/>
        </authorList>
    </citation>
    <scope>NUCLEOTIDE SEQUENCE [LARGE SCALE GENOMIC DNA]</scope>
    <source>
        <strain evidence="9">ATCC 19169 / S85</strain>
        <strain evidence="6">S85</strain>
    </source>
</reference>
<reference evidence="8" key="2">
    <citation type="submission" date="2010-08" db="EMBL/GenBank/DDBJ databases">
        <title>Complete sequence of Fibrobacter succinogenes subsp. succinogenes S85.</title>
        <authorList>
            <person name="Durkin A.S."/>
            <person name="Nelson K.E."/>
            <person name="Morrison M."/>
            <person name="Forsberg C.W."/>
            <person name="Wilson D.B."/>
            <person name="Russell J.B."/>
            <person name="Cann I.K.O."/>
            <person name="Mackie R.I."/>
            <person name="White B.A."/>
        </authorList>
    </citation>
    <scope>NUCLEOTIDE SEQUENCE [LARGE SCALE GENOMIC DNA]</scope>
    <source>
        <strain evidence="8">ATCC 19169 / S85</strain>
    </source>
</reference>
<dbReference type="KEGG" id="fsu:Fisuc_0986"/>
<dbReference type="HOGENOM" id="CLU_022017_0_0_0"/>
<dbReference type="GO" id="GO:0016020">
    <property type="term" value="C:membrane"/>
    <property type="evidence" value="ECO:0007669"/>
    <property type="project" value="UniProtKB-SubCell"/>
</dbReference>